<proteinExistence type="predicted"/>
<name>A0A6C0UJ51_9EURY</name>
<accession>A0A6C0UJ51</accession>
<gene>
    <name evidence="1" type="ORF">G3I44_15340</name>
</gene>
<evidence type="ECO:0008006" key="3">
    <source>
        <dbReference type="Google" id="ProtNLM"/>
    </source>
</evidence>
<evidence type="ECO:0000313" key="2">
    <source>
        <dbReference type="Proteomes" id="UP000465846"/>
    </source>
</evidence>
<dbReference type="GeneID" id="40927986"/>
<dbReference type="RefSeq" id="WP_144018716.1">
    <property type="nucleotide sequence ID" value="NZ_CP048739.1"/>
</dbReference>
<evidence type="ECO:0000313" key="1">
    <source>
        <dbReference type="EMBL" id="QIB75546.1"/>
    </source>
</evidence>
<dbReference type="AlphaFoldDB" id="A0A6C0UJ51"/>
<dbReference type="Proteomes" id="UP000465846">
    <property type="component" value="Chromosome"/>
</dbReference>
<organism evidence="1 2">
    <name type="scientific">Halogeometricum borinquense</name>
    <dbReference type="NCBI Taxonomy" id="60847"/>
    <lineage>
        <taxon>Archaea</taxon>
        <taxon>Methanobacteriati</taxon>
        <taxon>Methanobacteriota</taxon>
        <taxon>Stenosarchaea group</taxon>
        <taxon>Halobacteria</taxon>
        <taxon>Halobacteriales</taxon>
        <taxon>Haloferacaceae</taxon>
        <taxon>Halogeometricum</taxon>
    </lineage>
</organism>
<sequence>MSKFKYNMCNGISRRRLILLTASSIVGISGCIGTSELNSSQSILIRNETTTQQVIDVILKNEGKNSEVVYESTFSVDPNEQIRKEDVVPASDYKYIVESDGLKSKDGIWRVDSDHRSNIIVIEIKKDENNTHIHVVTVGH</sequence>
<dbReference type="PROSITE" id="PS51257">
    <property type="entry name" value="PROKAR_LIPOPROTEIN"/>
    <property type="match status" value="1"/>
</dbReference>
<reference evidence="1 2" key="1">
    <citation type="submission" date="2020-02" db="EMBL/GenBank/DDBJ databases">
        <title>Whole genome sequence of Halogeometricum borinquense strain wsp4.</title>
        <authorList>
            <person name="Verma D.K."/>
            <person name="Gopal K."/>
            <person name="Prasad E.S."/>
        </authorList>
    </citation>
    <scope>NUCLEOTIDE SEQUENCE [LARGE SCALE GENOMIC DNA]</scope>
    <source>
        <strain evidence="2">wsp4</strain>
    </source>
</reference>
<dbReference type="EMBL" id="CP048739">
    <property type="protein sequence ID" value="QIB75546.1"/>
    <property type="molecule type" value="Genomic_DNA"/>
</dbReference>
<protein>
    <recommendedName>
        <fullName evidence="3">Lipoprotein</fullName>
    </recommendedName>
</protein>